<dbReference type="EMBL" id="GBRH01255180">
    <property type="protein sequence ID" value="JAD42715.1"/>
    <property type="molecule type" value="Transcribed_RNA"/>
</dbReference>
<dbReference type="AlphaFoldDB" id="A0A0A9A136"/>
<protein>
    <submittedName>
        <fullName evidence="1">Uncharacterized protein</fullName>
    </submittedName>
</protein>
<proteinExistence type="predicted"/>
<reference evidence="1" key="1">
    <citation type="submission" date="2014-09" db="EMBL/GenBank/DDBJ databases">
        <authorList>
            <person name="Magalhaes I.L.F."/>
            <person name="Oliveira U."/>
            <person name="Santos F.R."/>
            <person name="Vidigal T.H.D.A."/>
            <person name="Brescovit A.D."/>
            <person name="Santos A.J."/>
        </authorList>
    </citation>
    <scope>NUCLEOTIDE SEQUENCE</scope>
    <source>
        <tissue evidence="1">Shoot tissue taken approximately 20 cm above the soil surface</tissue>
    </source>
</reference>
<reference evidence="1" key="2">
    <citation type="journal article" date="2015" name="Data Brief">
        <title>Shoot transcriptome of the giant reed, Arundo donax.</title>
        <authorList>
            <person name="Barrero R.A."/>
            <person name="Guerrero F.D."/>
            <person name="Moolhuijzen P."/>
            <person name="Goolsby J.A."/>
            <person name="Tidwell J."/>
            <person name="Bellgard S.E."/>
            <person name="Bellgard M.I."/>
        </authorList>
    </citation>
    <scope>NUCLEOTIDE SEQUENCE</scope>
    <source>
        <tissue evidence="1">Shoot tissue taken approximately 20 cm above the soil surface</tissue>
    </source>
</reference>
<evidence type="ECO:0000313" key="1">
    <source>
        <dbReference type="EMBL" id="JAD42715.1"/>
    </source>
</evidence>
<organism evidence="1">
    <name type="scientific">Arundo donax</name>
    <name type="common">Giant reed</name>
    <name type="synonym">Donax arundinaceus</name>
    <dbReference type="NCBI Taxonomy" id="35708"/>
    <lineage>
        <taxon>Eukaryota</taxon>
        <taxon>Viridiplantae</taxon>
        <taxon>Streptophyta</taxon>
        <taxon>Embryophyta</taxon>
        <taxon>Tracheophyta</taxon>
        <taxon>Spermatophyta</taxon>
        <taxon>Magnoliopsida</taxon>
        <taxon>Liliopsida</taxon>
        <taxon>Poales</taxon>
        <taxon>Poaceae</taxon>
        <taxon>PACMAD clade</taxon>
        <taxon>Arundinoideae</taxon>
        <taxon>Arundineae</taxon>
        <taxon>Arundo</taxon>
    </lineage>
</organism>
<sequence length="30" mass="3349">MNDATYVHLVCRTLGVLVTRRQGCAPFDLV</sequence>
<accession>A0A0A9A136</accession>
<name>A0A0A9A136_ARUDO</name>